<reference evidence="2" key="2">
    <citation type="submission" date="2021-04" db="EMBL/GenBank/DDBJ databases">
        <authorList>
            <person name="Gilroy R."/>
        </authorList>
    </citation>
    <scope>NUCLEOTIDE SEQUENCE</scope>
    <source>
        <strain evidence="2">378</strain>
    </source>
</reference>
<gene>
    <name evidence="2" type="ORF">H9847_10300</name>
</gene>
<evidence type="ECO:0000259" key="1">
    <source>
        <dbReference type="Pfam" id="PF06964"/>
    </source>
</evidence>
<comment type="caution">
    <text evidence="2">The sequence shown here is derived from an EMBL/GenBank/DDBJ whole genome shotgun (WGS) entry which is preliminary data.</text>
</comment>
<accession>A0A948X054</accession>
<feature type="domain" description="Alpha-L-arabinofuranosidase C-terminal" evidence="1">
    <location>
        <begin position="11"/>
        <end position="91"/>
    </location>
</feature>
<evidence type="ECO:0000313" key="3">
    <source>
        <dbReference type="Proteomes" id="UP000733611"/>
    </source>
</evidence>
<feature type="non-terminal residue" evidence="2">
    <location>
        <position position="1"/>
    </location>
</feature>
<dbReference type="GO" id="GO:0046556">
    <property type="term" value="F:alpha-L-arabinofuranosidase activity"/>
    <property type="evidence" value="ECO:0007669"/>
    <property type="project" value="InterPro"/>
</dbReference>
<proteinExistence type="predicted"/>
<name>A0A948X054_9GAMM</name>
<dbReference type="EMBL" id="JAHLFE010000211">
    <property type="protein sequence ID" value="MBU3845232.1"/>
    <property type="molecule type" value="Genomic_DNA"/>
</dbReference>
<organism evidence="2 3">
    <name type="scientific">Candidatus Anaerobiospirillum pullicola</name>
    <dbReference type="NCBI Taxonomy" id="2838451"/>
    <lineage>
        <taxon>Bacteria</taxon>
        <taxon>Pseudomonadati</taxon>
        <taxon>Pseudomonadota</taxon>
        <taxon>Gammaproteobacteria</taxon>
        <taxon>Aeromonadales</taxon>
        <taxon>Succinivibrionaceae</taxon>
        <taxon>Anaerobiospirillum</taxon>
    </lineage>
</organism>
<dbReference type="InterPro" id="IPR013780">
    <property type="entry name" value="Glyco_hydro_b"/>
</dbReference>
<dbReference type="GO" id="GO:0046373">
    <property type="term" value="P:L-arabinose metabolic process"/>
    <property type="evidence" value="ECO:0007669"/>
    <property type="project" value="InterPro"/>
</dbReference>
<dbReference type="Pfam" id="PF06964">
    <property type="entry name" value="Alpha-L-AF_C"/>
    <property type="match status" value="1"/>
</dbReference>
<dbReference type="AlphaFoldDB" id="A0A948X054"/>
<dbReference type="Proteomes" id="UP000733611">
    <property type="component" value="Unassembled WGS sequence"/>
</dbReference>
<dbReference type="SUPFAM" id="SSF51011">
    <property type="entry name" value="Glycosyl hydrolase domain"/>
    <property type="match status" value="1"/>
</dbReference>
<protein>
    <recommendedName>
        <fullName evidence="1">Alpha-L-arabinofuranosidase C-terminal domain-containing protein</fullName>
    </recommendedName>
</protein>
<dbReference type="Gene3D" id="2.60.40.1180">
    <property type="entry name" value="Golgi alpha-mannosidase II"/>
    <property type="match status" value="1"/>
</dbReference>
<evidence type="ECO:0000313" key="2">
    <source>
        <dbReference type="EMBL" id="MBU3845232.1"/>
    </source>
</evidence>
<reference evidence="2" key="1">
    <citation type="journal article" date="2021" name="PeerJ">
        <title>Extensive microbial diversity within the chicken gut microbiome revealed by metagenomics and culture.</title>
        <authorList>
            <person name="Gilroy R."/>
            <person name="Ravi A."/>
            <person name="Getino M."/>
            <person name="Pursley I."/>
            <person name="Horton D.L."/>
            <person name="Alikhan N.F."/>
            <person name="Baker D."/>
            <person name="Gharbi K."/>
            <person name="Hall N."/>
            <person name="Watson M."/>
            <person name="Adriaenssens E.M."/>
            <person name="Foster-Nyarko E."/>
            <person name="Jarju S."/>
            <person name="Secka A."/>
            <person name="Antonio M."/>
            <person name="Oren A."/>
            <person name="Chaudhuri R.R."/>
            <person name="La Ragione R."/>
            <person name="Hildebrand F."/>
            <person name="Pallen M.J."/>
        </authorList>
    </citation>
    <scope>NUCLEOTIDE SEQUENCE</scope>
    <source>
        <strain evidence="2">378</strain>
    </source>
</reference>
<dbReference type="InterPro" id="IPR010720">
    <property type="entry name" value="Alpha-L-AF_C"/>
</dbReference>
<sequence length="103" mass="11616">QTKTLQSAAVYNDERKEIAFFVLNLDQKQDQEISFVLDGFGKVELFDHQELSGYEPNAMNTFTQPDAVTPKTTPISAAEKESLTVKVPAMSFNLYRLKIEGEL</sequence>